<evidence type="ECO:0000256" key="2">
    <source>
        <dbReference type="ARBA" id="ARBA00022630"/>
    </source>
</evidence>
<dbReference type="InterPro" id="IPR036188">
    <property type="entry name" value="FAD/NAD-bd_sf"/>
</dbReference>
<evidence type="ECO:0000256" key="3">
    <source>
        <dbReference type="ARBA" id="ARBA00022827"/>
    </source>
</evidence>
<dbReference type="Gene3D" id="3.50.50.60">
    <property type="entry name" value="FAD/NAD(P)-binding domain"/>
    <property type="match status" value="1"/>
</dbReference>
<dbReference type="Gene3D" id="2.40.30.10">
    <property type="entry name" value="Translation factors"/>
    <property type="match status" value="1"/>
</dbReference>
<keyword evidence="2" id="KW-0285">Flavoprotein</keyword>
<dbReference type="SUPFAM" id="SSF51905">
    <property type="entry name" value="FAD/NAD(P)-binding domain"/>
    <property type="match status" value="1"/>
</dbReference>
<reference evidence="6 7" key="1">
    <citation type="submission" date="2019-10" db="EMBL/GenBank/DDBJ databases">
        <title>Alkaliphilus serpentinus sp. nov. and Alkaliphilus pronyensis sp. nov., two novel anaerobic alkaliphilic species isolated from the serpentinized-hosted hydrothermal field of the Prony Bay (New Caledonia).</title>
        <authorList>
            <person name="Postec A."/>
        </authorList>
    </citation>
    <scope>NUCLEOTIDE SEQUENCE [LARGE SCALE GENOMIC DNA]</scope>
    <source>
        <strain evidence="6 7">LacV</strain>
    </source>
</reference>
<organism evidence="6 7">
    <name type="scientific">Alkaliphilus pronyensis</name>
    <dbReference type="NCBI Taxonomy" id="1482732"/>
    <lineage>
        <taxon>Bacteria</taxon>
        <taxon>Bacillati</taxon>
        <taxon>Bacillota</taxon>
        <taxon>Clostridia</taxon>
        <taxon>Peptostreptococcales</taxon>
        <taxon>Natronincolaceae</taxon>
        <taxon>Alkaliphilus</taxon>
    </lineage>
</organism>
<evidence type="ECO:0000313" key="6">
    <source>
        <dbReference type="EMBL" id="KAB3534043.1"/>
    </source>
</evidence>
<name>A0A6I0FA57_9FIRM</name>
<proteinExistence type="predicted"/>
<dbReference type="Gene3D" id="1.10.8.260">
    <property type="entry name" value="HI0933 insert domain-like"/>
    <property type="match status" value="1"/>
</dbReference>
<dbReference type="AlphaFoldDB" id="A0A6I0FA57"/>
<feature type="domain" description="RsdA/BaiN/AoA(So)-like insert" evidence="5">
    <location>
        <begin position="180"/>
        <end position="339"/>
    </location>
</feature>
<dbReference type="SUPFAM" id="SSF160996">
    <property type="entry name" value="HI0933 insert domain-like"/>
    <property type="match status" value="1"/>
</dbReference>
<evidence type="ECO:0000259" key="4">
    <source>
        <dbReference type="Pfam" id="PF03486"/>
    </source>
</evidence>
<dbReference type="InterPro" id="IPR057661">
    <property type="entry name" value="RsdA/BaiN/AoA(So)_Rossmann"/>
</dbReference>
<dbReference type="Pfam" id="PF03486">
    <property type="entry name" value="HI0933_like"/>
    <property type="match status" value="1"/>
</dbReference>
<dbReference type="PANTHER" id="PTHR42887">
    <property type="entry name" value="OS12G0638800 PROTEIN"/>
    <property type="match status" value="1"/>
</dbReference>
<feature type="domain" description="RsdA/BaiN/AoA(So)-like Rossmann fold-like" evidence="4">
    <location>
        <begin position="1"/>
        <end position="392"/>
    </location>
</feature>
<dbReference type="EMBL" id="WBZC01000036">
    <property type="protein sequence ID" value="KAB3534043.1"/>
    <property type="molecule type" value="Genomic_DNA"/>
</dbReference>
<dbReference type="InterPro" id="IPR055178">
    <property type="entry name" value="RsdA/BaiN/AoA(So)-like_dom"/>
</dbReference>
<dbReference type="NCBIfam" id="TIGR00275">
    <property type="entry name" value="aminoacetone oxidase family FAD-binding enzyme"/>
    <property type="match status" value="1"/>
</dbReference>
<comment type="caution">
    <text evidence="6">The sequence shown here is derived from an EMBL/GenBank/DDBJ whole genome shotgun (WGS) entry which is preliminary data.</text>
</comment>
<protein>
    <submittedName>
        <fullName evidence="6">NAD(P)/FAD-dependent oxidoreductase</fullName>
    </submittedName>
</protein>
<keyword evidence="7" id="KW-1185">Reference proteome</keyword>
<sequence>MMAAITAANNDKKVILLEKNNSLGTKLRITGGGRCNITNAASSDKMLEKVVRNRKFLYPSFKAMSGQDLINTLKKLGLSLRIEEEGRVFPEGNKAEDVIALLKNQLIANNVDIRLNNEAKGLIVSENKIKGVSLGNGQTVMGDTVIISTGGQSYPYTGSNGDGYRLAKSVGHSIVPVRGSLVPIVIEELWIRQLMGISLEKVNITISGKRNKKNIISGGLVFTHYGISGPAVLQASAYILEYDRQEIPKLKIDLLPSISENQLNNLLINGINNRNDSLKNCLNSFLPKNFITALLKNTKINPEKQLNQVTKKERNQLLMALKRLELTVKSLGGLNEAIITAGGISVKEINPATMESKLIKGLFFTGEVIDVDALTGGYNLHIAFSTGYLAGLNS</sequence>
<dbReference type="OrthoDB" id="9773233at2"/>
<dbReference type="InterPro" id="IPR004792">
    <property type="entry name" value="BaiN-like"/>
</dbReference>
<evidence type="ECO:0000256" key="1">
    <source>
        <dbReference type="ARBA" id="ARBA00001974"/>
    </source>
</evidence>
<dbReference type="PANTHER" id="PTHR42887:SF2">
    <property type="entry name" value="OS12G0638800 PROTEIN"/>
    <property type="match status" value="1"/>
</dbReference>
<gene>
    <name evidence="6" type="ORF">F8154_10060</name>
</gene>
<comment type="cofactor">
    <cofactor evidence="1">
        <name>FAD</name>
        <dbReference type="ChEBI" id="CHEBI:57692"/>
    </cofactor>
</comment>
<accession>A0A6I0FA57</accession>
<dbReference type="Pfam" id="PF22780">
    <property type="entry name" value="HI0933_like_1st"/>
    <property type="match status" value="1"/>
</dbReference>
<evidence type="ECO:0000313" key="7">
    <source>
        <dbReference type="Proteomes" id="UP000432715"/>
    </source>
</evidence>
<dbReference type="Proteomes" id="UP000432715">
    <property type="component" value="Unassembled WGS sequence"/>
</dbReference>
<evidence type="ECO:0000259" key="5">
    <source>
        <dbReference type="Pfam" id="PF22780"/>
    </source>
</evidence>
<keyword evidence="3" id="KW-0274">FAD</keyword>
<dbReference type="InterPro" id="IPR023166">
    <property type="entry name" value="BaiN-like_dom_sf"/>
</dbReference>